<evidence type="ECO:0000256" key="2">
    <source>
        <dbReference type="ARBA" id="ARBA00004729"/>
    </source>
</evidence>
<evidence type="ECO:0000256" key="5">
    <source>
        <dbReference type="ARBA" id="ARBA00022430"/>
    </source>
</evidence>
<dbReference type="GO" id="GO:0003861">
    <property type="term" value="F:3-isopropylmalate dehydratase activity"/>
    <property type="evidence" value="ECO:0007669"/>
    <property type="project" value="UniProtKB-EC"/>
</dbReference>
<dbReference type="PANTHER" id="PTHR43345">
    <property type="entry name" value="3-ISOPROPYLMALATE DEHYDRATASE SMALL SUBUNIT 2-RELATED-RELATED"/>
    <property type="match status" value="1"/>
</dbReference>
<evidence type="ECO:0000256" key="7">
    <source>
        <dbReference type="ARBA" id="ARBA00023239"/>
    </source>
</evidence>
<dbReference type="SUPFAM" id="SSF52016">
    <property type="entry name" value="LeuD/IlvD-like"/>
    <property type="match status" value="1"/>
</dbReference>
<gene>
    <name evidence="12" type="ORF">C1S78_008170</name>
    <name evidence="13" type="ORF">C1S78_08155</name>
</gene>
<evidence type="ECO:0000256" key="10">
    <source>
        <dbReference type="ARBA" id="ARBA00033368"/>
    </source>
</evidence>
<keyword evidence="14" id="KW-1185">Reference proteome</keyword>
<evidence type="ECO:0000256" key="8">
    <source>
        <dbReference type="ARBA" id="ARBA00023304"/>
    </source>
</evidence>
<dbReference type="RefSeq" id="WP_053854055.1">
    <property type="nucleotide sequence ID" value="NZ_ANBS01000034.1"/>
</dbReference>
<dbReference type="InterPro" id="IPR050075">
    <property type="entry name" value="LeuD"/>
</dbReference>
<accession>A0A8H2JAT1</accession>
<evidence type="ECO:0000256" key="4">
    <source>
        <dbReference type="ARBA" id="ARBA00017233"/>
    </source>
</evidence>
<reference evidence="12 14" key="3">
    <citation type="journal article" date="2019" name="Sci. Rep.">
        <title>Insight into the biology of Mycobacterium mucogenicum and Mycobacterium neoaurum clade members.</title>
        <authorList>
            <person name="Behra P.R.K."/>
            <person name="Pettersson B.M.F."/>
            <person name="Ramesh M."/>
            <person name="Dasgupta S."/>
            <person name="Kirsebom L.A."/>
        </authorList>
    </citation>
    <scope>NUCLEOTIDE SEQUENCE [LARGE SCALE GENOMIC DNA]</scope>
    <source>
        <strain evidence="12 14">DSM 44124</strain>
    </source>
</reference>
<evidence type="ECO:0000256" key="3">
    <source>
        <dbReference type="ARBA" id="ARBA00011998"/>
    </source>
</evidence>
<dbReference type="Gene3D" id="3.20.19.10">
    <property type="entry name" value="Aconitase, domain 4"/>
    <property type="match status" value="1"/>
</dbReference>
<keyword evidence="7" id="KW-0456">Lyase</keyword>
<keyword evidence="5" id="KW-0432">Leucine biosynthesis</keyword>
<keyword evidence="8" id="KW-0100">Branched-chain amino acid biosynthesis</keyword>
<organism evidence="13">
    <name type="scientific">Mycolicibacterium mucogenicum DSM 44124</name>
    <dbReference type="NCBI Taxonomy" id="1226753"/>
    <lineage>
        <taxon>Bacteria</taxon>
        <taxon>Bacillati</taxon>
        <taxon>Actinomycetota</taxon>
        <taxon>Actinomycetes</taxon>
        <taxon>Mycobacteriales</taxon>
        <taxon>Mycobacteriaceae</taxon>
        <taxon>Mycolicibacterium</taxon>
    </lineage>
</organism>
<name>A0A8H2JAT1_MYCMU</name>
<dbReference type="Pfam" id="PF00694">
    <property type="entry name" value="Aconitase_C"/>
    <property type="match status" value="1"/>
</dbReference>
<feature type="domain" description="Aconitase A/isopropylmalate dehydratase small subunit swivel" evidence="11">
    <location>
        <begin position="60"/>
        <end position="110"/>
    </location>
</feature>
<evidence type="ECO:0000256" key="9">
    <source>
        <dbReference type="ARBA" id="ARBA00031631"/>
    </source>
</evidence>
<dbReference type="InterPro" id="IPR000573">
    <property type="entry name" value="AconitaseA/IPMdHydase_ssu_swvl"/>
</dbReference>
<evidence type="ECO:0000256" key="6">
    <source>
        <dbReference type="ARBA" id="ARBA00022605"/>
    </source>
</evidence>
<dbReference type="GeneID" id="76724880"/>
<dbReference type="NCBIfam" id="TIGR02087">
    <property type="entry name" value="LEUD_arch"/>
    <property type="match status" value="1"/>
</dbReference>
<proteinExistence type="predicted"/>
<evidence type="ECO:0000256" key="1">
    <source>
        <dbReference type="ARBA" id="ARBA00000491"/>
    </source>
</evidence>
<dbReference type="Proteomes" id="UP000309231">
    <property type="component" value="Chromosome"/>
</dbReference>
<dbReference type="KEGG" id="mmuc:C1S78_008170"/>
<dbReference type="EMBL" id="POTL01000001">
    <property type="protein sequence ID" value="TLH52333.1"/>
    <property type="molecule type" value="Genomic_DNA"/>
</dbReference>
<evidence type="ECO:0000313" key="12">
    <source>
        <dbReference type="EMBL" id="QPG70909.1"/>
    </source>
</evidence>
<dbReference type="InterPro" id="IPR015928">
    <property type="entry name" value="Aconitase/3IPM_dehydase_swvl"/>
</dbReference>
<comment type="catalytic activity">
    <reaction evidence="1">
        <text>(2R,3S)-3-isopropylmalate = (2S)-2-isopropylmalate</text>
        <dbReference type="Rhea" id="RHEA:32287"/>
        <dbReference type="ChEBI" id="CHEBI:1178"/>
        <dbReference type="ChEBI" id="CHEBI:35121"/>
        <dbReference type="EC" id="4.2.1.33"/>
    </reaction>
</comment>
<evidence type="ECO:0000313" key="13">
    <source>
        <dbReference type="EMBL" id="TLH52333.1"/>
    </source>
</evidence>
<reference evidence="12 14" key="2">
    <citation type="journal article" date="2019" name="BMC Evol. Biol.">
        <title>Comparative genomics of Mycobacterium mucogenicum and Mycobacterium neoaurum clade members emphasizing tRNA and non-coding RNA.</title>
        <authorList>
            <person name="Behra P.R.K."/>
            <person name="Pettersson B.M.F."/>
            <person name="Das S."/>
            <person name="Dasgupta S."/>
            <person name="Kirsebom L.A."/>
        </authorList>
    </citation>
    <scope>NUCLEOTIDE SEQUENCE [LARGE SCALE GENOMIC DNA]</scope>
    <source>
        <strain evidence="12 14">DSM 44124</strain>
    </source>
</reference>
<protein>
    <recommendedName>
        <fullName evidence="4">3-isopropylmalate dehydratase small subunit</fullName>
        <ecNumber evidence="3">4.2.1.33</ecNumber>
    </recommendedName>
    <alternativeName>
        <fullName evidence="9">Alpha-IPM isomerase</fullName>
    </alternativeName>
    <alternativeName>
        <fullName evidence="10">Isopropylmalate isomerase</fullName>
    </alternativeName>
</protein>
<evidence type="ECO:0000259" key="11">
    <source>
        <dbReference type="Pfam" id="PF00694"/>
    </source>
</evidence>
<reference evidence="13" key="1">
    <citation type="submission" date="2018-01" db="EMBL/GenBank/DDBJ databases">
        <title>Comparative genomics of Mycobacterium mucogenicum and Mycobacterium neoaurum clade members emphasizing tRNA and non-coding RNA.</title>
        <authorList>
            <person name="Behra P.R.K."/>
            <person name="Pettersson B.M.F."/>
            <person name="Das S."/>
            <person name="Dasgupta S."/>
            <person name="Kirsebom L.A."/>
        </authorList>
    </citation>
    <scope>NUCLEOTIDE SEQUENCE</scope>
    <source>
        <strain evidence="13">DSM 44124</strain>
    </source>
</reference>
<comment type="pathway">
    <text evidence="2">Amino-acid biosynthesis; L-leucine biosynthesis; L-leucine from 3-methyl-2-oxobutanoate: step 2/4.</text>
</comment>
<dbReference type="GO" id="GO:0009098">
    <property type="term" value="P:L-leucine biosynthetic process"/>
    <property type="evidence" value="ECO:0007669"/>
    <property type="project" value="UniProtKB-KW"/>
</dbReference>
<dbReference type="EMBL" id="CP062008">
    <property type="protein sequence ID" value="QPG70909.1"/>
    <property type="molecule type" value="Genomic_DNA"/>
</dbReference>
<dbReference type="EC" id="4.2.1.33" evidence="3"/>
<dbReference type="PANTHER" id="PTHR43345:SF9">
    <property type="entry name" value="3-ISOPROPYLMALATE DEHYDRATASE SMALL SUBUNIT"/>
    <property type="match status" value="1"/>
</dbReference>
<evidence type="ECO:0000313" key="14">
    <source>
        <dbReference type="Proteomes" id="UP000309231"/>
    </source>
</evidence>
<dbReference type="AlphaFoldDB" id="A0A8H2JAT1"/>
<sequence length="192" mass="20116">MTPTAIKPVTFSGRVWVFGDDLNTDAMYPAFAMKMEPAEAARHIFYEVRAGWTDAVQRGDVVVAGRNFGVGSSRPVAALFTELGVAGLVAEEFNSLFFRNAVNAGLPAMTLPGATRLFTEGDTGTFDLTEGTWRNDSTGAAGHVTALPGLLLDIISSGGVMPRLAEQGYLPGELAGLLRSSTVAMRSAGSGA</sequence>
<dbReference type="InterPro" id="IPR011827">
    <property type="entry name" value="LeuD_type2/HacB/DmdB"/>
</dbReference>
<keyword evidence="6" id="KW-0028">Amino-acid biosynthesis</keyword>